<dbReference type="Proteomes" id="UP000017127">
    <property type="component" value="Unassembled WGS sequence"/>
</dbReference>
<organism evidence="1 2">
    <name type="scientific">Lyngbya aestuarii BL J</name>
    <dbReference type="NCBI Taxonomy" id="1348334"/>
    <lineage>
        <taxon>Bacteria</taxon>
        <taxon>Bacillati</taxon>
        <taxon>Cyanobacteriota</taxon>
        <taxon>Cyanophyceae</taxon>
        <taxon>Oscillatoriophycideae</taxon>
        <taxon>Oscillatoriales</taxon>
        <taxon>Microcoleaceae</taxon>
        <taxon>Lyngbya</taxon>
    </lineage>
</organism>
<proteinExistence type="predicted"/>
<comment type="caution">
    <text evidence="1">The sequence shown here is derived from an EMBL/GenBank/DDBJ whole genome shotgun (WGS) entry which is preliminary data.</text>
</comment>
<reference evidence="1 2" key="1">
    <citation type="journal article" date="2013" name="Front. Microbiol.">
        <title>Comparative genomic analyses of the cyanobacterium, Lyngbya aestuarii BL J, a powerful hydrogen producer.</title>
        <authorList>
            <person name="Kothari A."/>
            <person name="Vaughn M."/>
            <person name="Garcia-Pichel F."/>
        </authorList>
    </citation>
    <scope>NUCLEOTIDE SEQUENCE [LARGE SCALE GENOMIC DNA]</scope>
    <source>
        <strain evidence="1 2">BL J</strain>
    </source>
</reference>
<keyword evidence="2" id="KW-1185">Reference proteome</keyword>
<accession>U7QI54</accession>
<evidence type="ECO:0000313" key="1">
    <source>
        <dbReference type="EMBL" id="ERT07649.1"/>
    </source>
</evidence>
<dbReference type="Pfam" id="PF08846">
    <property type="entry name" value="DUF1816"/>
    <property type="match status" value="1"/>
</dbReference>
<dbReference type="InterPro" id="IPR014945">
    <property type="entry name" value="DUF1816"/>
</dbReference>
<protein>
    <submittedName>
        <fullName evidence="1">Uncharacterized protein</fullName>
    </submittedName>
</protein>
<dbReference type="RefSeq" id="WP_023066128.1">
    <property type="nucleotide sequence ID" value="NZ_AUZM01000019.1"/>
</dbReference>
<name>U7QI54_9CYAN</name>
<evidence type="ECO:0000313" key="2">
    <source>
        <dbReference type="Proteomes" id="UP000017127"/>
    </source>
</evidence>
<dbReference type="AlphaFoldDB" id="U7QI54"/>
<gene>
    <name evidence="1" type="ORF">M595_2405</name>
</gene>
<dbReference type="EMBL" id="AUZM01000019">
    <property type="protein sequence ID" value="ERT07649.1"/>
    <property type="molecule type" value="Genomic_DNA"/>
</dbReference>
<sequence length="162" mass="18887">MTTFEHPQTMAQKIQYYAEKLLGTFLDEKIETKQPEKKALVFDQSLEDQSLEEQLESEKDQFTEEAEEIFTSYLEKIGLACWIEIVTESPKCIYYFGPFASGIEAQRSLEGYLEDLQEEKTIIVETNIKRGIPKNLTILPEEMQNYYHNSEFSTFIPSYLSP</sequence>